<dbReference type="Pfam" id="PF01592">
    <property type="entry name" value="NifU_N"/>
    <property type="match status" value="1"/>
</dbReference>
<dbReference type="Gene3D" id="3.90.1010.10">
    <property type="match status" value="1"/>
</dbReference>
<sequence>MDEQDLYKEIILDHYHHPRKSGKLAAYTHSSHIDNPLCGDTIDTYLRVTDGVVVDASFIASGCAISIASASILFESLLGKTIAQIQRITTEDILASLHTHQLTPARLKCALLPLEAVHRALIIKK</sequence>
<name>A0A2M8KVN5_9BACT</name>
<comment type="caution">
    <text evidence="2">The sequence shown here is derived from an EMBL/GenBank/DDBJ whole genome shotgun (WGS) entry which is preliminary data.</text>
</comment>
<dbReference type="Proteomes" id="UP000231569">
    <property type="component" value="Unassembled WGS sequence"/>
</dbReference>
<evidence type="ECO:0000313" key="3">
    <source>
        <dbReference type="Proteomes" id="UP000231569"/>
    </source>
</evidence>
<dbReference type="GO" id="GO:0005506">
    <property type="term" value="F:iron ion binding"/>
    <property type="evidence" value="ECO:0007669"/>
    <property type="project" value="InterPro"/>
</dbReference>
<protein>
    <submittedName>
        <fullName evidence="2">Fe-S cluster protein</fullName>
    </submittedName>
</protein>
<dbReference type="SUPFAM" id="SSF82649">
    <property type="entry name" value="SufE/NifU"/>
    <property type="match status" value="1"/>
</dbReference>
<evidence type="ECO:0000313" key="2">
    <source>
        <dbReference type="EMBL" id="PJE63995.1"/>
    </source>
</evidence>
<accession>A0A2M8KVN5</accession>
<feature type="domain" description="NIF system FeS cluster assembly NifU N-terminal" evidence="1">
    <location>
        <begin position="7"/>
        <end position="121"/>
    </location>
</feature>
<dbReference type="GO" id="GO:0051536">
    <property type="term" value="F:iron-sulfur cluster binding"/>
    <property type="evidence" value="ECO:0007669"/>
    <property type="project" value="InterPro"/>
</dbReference>
<gene>
    <name evidence="2" type="ORF">COU89_00390</name>
</gene>
<reference evidence="3" key="1">
    <citation type="submission" date="2017-09" db="EMBL/GenBank/DDBJ databases">
        <title>Depth-based differentiation of microbial function through sediment-hosted aquifers and enrichment of novel symbionts in the deep terrestrial subsurface.</title>
        <authorList>
            <person name="Probst A.J."/>
            <person name="Ladd B."/>
            <person name="Jarett J.K."/>
            <person name="Geller-Mcgrath D.E."/>
            <person name="Sieber C.M.K."/>
            <person name="Emerson J.B."/>
            <person name="Anantharaman K."/>
            <person name="Thomas B.C."/>
            <person name="Malmstrom R."/>
            <person name="Stieglmeier M."/>
            <person name="Klingl A."/>
            <person name="Woyke T."/>
            <person name="Ryan C.M."/>
            <person name="Banfield J.F."/>
        </authorList>
    </citation>
    <scope>NUCLEOTIDE SEQUENCE [LARGE SCALE GENOMIC DNA]</scope>
</reference>
<dbReference type="GO" id="GO:0016226">
    <property type="term" value="P:iron-sulfur cluster assembly"/>
    <property type="evidence" value="ECO:0007669"/>
    <property type="project" value="InterPro"/>
</dbReference>
<dbReference type="PANTHER" id="PTHR10093">
    <property type="entry name" value="IRON-SULFUR CLUSTER ASSEMBLY ENZYME NIFU HOMOLOG"/>
    <property type="match status" value="1"/>
</dbReference>
<dbReference type="CDD" id="cd06664">
    <property type="entry name" value="IscU_like"/>
    <property type="match status" value="1"/>
</dbReference>
<dbReference type="AlphaFoldDB" id="A0A2M8KVN5"/>
<organism evidence="2 3">
    <name type="scientific">Candidatus Roizmanbacteria bacterium CG10_big_fil_rev_8_21_14_0_10_45_7</name>
    <dbReference type="NCBI Taxonomy" id="1974854"/>
    <lineage>
        <taxon>Bacteria</taxon>
        <taxon>Candidatus Roizmaniibacteriota</taxon>
    </lineage>
</organism>
<evidence type="ECO:0000259" key="1">
    <source>
        <dbReference type="Pfam" id="PF01592"/>
    </source>
</evidence>
<dbReference type="InterPro" id="IPR002871">
    <property type="entry name" value="NIF_FeS_clus_asmbl_NifU_N"/>
</dbReference>
<dbReference type="EMBL" id="PFEE01000006">
    <property type="protein sequence ID" value="PJE63995.1"/>
    <property type="molecule type" value="Genomic_DNA"/>
</dbReference>
<proteinExistence type="predicted"/>